<feature type="transmembrane region" description="Helical" evidence="6">
    <location>
        <begin position="122"/>
        <end position="141"/>
    </location>
</feature>
<evidence type="ECO:0000313" key="9">
    <source>
        <dbReference type="EMBL" id="GES75901.1"/>
    </source>
</evidence>
<keyword evidence="2 6" id="KW-0812">Transmembrane</keyword>
<sequence length="357" mass="41773">MDDSILNTDSIDDSTLKRNMEDDQSTNEQHQQHSTTEPTKETQKELIEETSQMLEKLKEVTEVPQRDKKLIEKKKQIKNIENPFKNLTPRVTQLVYWENPIHSGALLAVSLSFLIFTAYYSLFNTFCALAVILMGANWIYVMGRKQLQSLINQKPVNPHEHLLVNEPWYIERDDVEKYLDTTIDTVNYVLLEVQKIVLVDDPMRTIRHVIMFYVLWTLGTWISFRTLFGIGLILSFSTPIAYEKNKELVDEKLYQSNKFLRSYLDRGLSIAKQHTGGVIKAQENYHPEIYNITTYSVNNPFVFSTFSMLMCVKKTEEINPFYIFLIDQKLYYPITHLPTRKYHRDSINPKSPSFCSS</sequence>
<evidence type="ECO:0000256" key="6">
    <source>
        <dbReference type="RuleBase" id="RU363132"/>
    </source>
</evidence>
<keyword evidence="4 6" id="KW-1133">Transmembrane helix</keyword>
<dbReference type="PANTHER" id="PTHR10994">
    <property type="entry name" value="RETICULON"/>
    <property type="match status" value="1"/>
</dbReference>
<reference evidence="9" key="1">
    <citation type="submission" date="2019-10" db="EMBL/GenBank/DDBJ databases">
        <title>Conservation and host-specific expression of non-tandemly repeated heterogenous ribosome RNA gene in arbuscular mycorrhizal fungi.</title>
        <authorList>
            <person name="Maeda T."/>
            <person name="Kobayashi Y."/>
            <person name="Nakagawa T."/>
            <person name="Ezawa T."/>
            <person name="Yamaguchi K."/>
            <person name="Bino T."/>
            <person name="Nishimoto Y."/>
            <person name="Shigenobu S."/>
            <person name="Kawaguchi M."/>
        </authorList>
    </citation>
    <scope>NUCLEOTIDE SEQUENCE</scope>
    <source>
        <strain evidence="9">HR1</strain>
    </source>
</reference>
<evidence type="ECO:0000256" key="7">
    <source>
        <dbReference type="SAM" id="MobiDB-lite"/>
    </source>
</evidence>
<proteinExistence type="predicted"/>
<dbReference type="InterPro" id="IPR003388">
    <property type="entry name" value="Reticulon"/>
</dbReference>
<comment type="subcellular location">
    <subcellularLocation>
        <location evidence="1 6">Endoplasmic reticulum membrane</location>
        <topology evidence="1 6">Multi-pass membrane protein</topology>
    </subcellularLocation>
</comment>
<dbReference type="AlphaFoldDB" id="A0A8H3KZE1"/>
<keyword evidence="5 6" id="KW-0472">Membrane</keyword>
<protein>
    <recommendedName>
        <fullName evidence="6">Reticulon-like protein</fullName>
    </recommendedName>
</protein>
<dbReference type="InterPro" id="IPR045064">
    <property type="entry name" value="Reticulon-like"/>
</dbReference>
<feature type="compositionally biased region" description="Polar residues" evidence="7">
    <location>
        <begin position="26"/>
        <end position="37"/>
    </location>
</feature>
<evidence type="ECO:0000313" key="10">
    <source>
        <dbReference type="Proteomes" id="UP000615446"/>
    </source>
</evidence>
<feature type="region of interest" description="Disordered" evidence="7">
    <location>
        <begin position="1"/>
        <end position="45"/>
    </location>
</feature>
<dbReference type="PANTHER" id="PTHR10994:SF193">
    <property type="entry name" value="RETICULON-LIKE PROTEIN"/>
    <property type="match status" value="1"/>
</dbReference>
<evidence type="ECO:0000259" key="8">
    <source>
        <dbReference type="PROSITE" id="PS50845"/>
    </source>
</evidence>
<keyword evidence="3 6" id="KW-0256">Endoplasmic reticulum</keyword>
<gene>
    <name evidence="9" type="ORF">RCL2_000330600</name>
</gene>
<dbReference type="OrthoDB" id="567788at2759"/>
<dbReference type="EMBL" id="BLAL01000018">
    <property type="protein sequence ID" value="GES75901.1"/>
    <property type="molecule type" value="Genomic_DNA"/>
</dbReference>
<evidence type="ECO:0000256" key="1">
    <source>
        <dbReference type="ARBA" id="ARBA00004477"/>
    </source>
</evidence>
<dbReference type="Pfam" id="PF02453">
    <property type="entry name" value="Reticulon"/>
    <property type="match status" value="1"/>
</dbReference>
<feature type="transmembrane region" description="Helical" evidence="6">
    <location>
        <begin position="94"/>
        <end position="116"/>
    </location>
</feature>
<dbReference type="GO" id="GO:0009617">
    <property type="term" value="P:response to bacterium"/>
    <property type="evidence" value="ECO:0007669"/>
    <property type="project" value="InterPro"/>
</dbReference>
<evidence type="ECO:0000256" key="2">
    <source>
        <dbReference type="ARBA" id="ARBA00022692"/>
    </source>
</evidence>
<feature type="transmembrane region" description="Helical" evidence="6">
    <location>
        <begin position="213"/>
        <end position="236"/>
    </location>
</feature>
<dbReference type="GO" id="GO:0005789">
    <property type="term" value="C:endoplasmic reticulum membrane"/>
    <property type="evidence" value="ECO:0007669"/>
    <property type="project" value="UniProtKB-SubCell"/>
</dbReference>
<comment type="caution">
    <text evidence="9">The sequence shown here is derived from an EMBL/GenBank/DDBJ whole genome shotgun (WGS) entry which is preliminary data.</text>
</comment>
<name>A0A8H3KZE1_9GLOM</name>
<accession>A0A8H3KZE1</accession>
<evidence type="ECO:0000256" key="5">
    <source>
        <dbReference type="ARBA" id="ARBA00023136"/>
    </source>
</evidence>
<evidence type="ECO:0000256" key="4">
    <source>
        <dbReference type="ARBA" id="ARBA00022989"/>
    </source>
</evidence>
<evidence type="ECO:0000256" key="3">
    <source>
        <dbReference type="ARBA" id="ARBA00022824"/>
    </source>
</evidence>
<feature type="domain" description="Reticulon" evidence="8">
    <location>
        <begin position="91"/>
        <end position="266"/>
    </location>
</feature>
<dbReference type="PROSITE" id="PS50845">
    <property type="entry name" value="RETICULON"/>
    <property type="match status" value="1"/>
</dbReference>
<organism evidence="9 10">
    <name type="scientific">Rhizophagus clarus</name>
    <dbReference type="NCBI Taxonomy" id="94130"/>
    <lineage>
        <taxon>Eukaryota</taxon>
        <taxon>Fungi</taxon>
        <taxon>Fungi incertae sedis</taxon>
        <taxon>Mucoromycota</taxon>
        <taxon>Glomeromycotina</taxon>
        <taxon>Glomeromycetes</taxon>
        <taxon>Glomerales</taxon>
        <taxon>Glomeraceae</taxon>
        <taxon>Rhizophagus</taxon>
    </lineage>
</organism>
<dbReference type="Proteomes" id="UP000615446">
    <property type="component" value="Unassembled WGS sequence"/>
</dbReference>